<accession>A0AC61MPX1</accession>
<sequence length="128" mass="15023">MIDIDYNEIISSFNSKKEKYQLNLGQKKAIENNINRIDKRINKLVENNQDLLLVDTLLKQTADFSREQASQQIKSIVTSCLKLVFNNDLEFEIELSQLRGKNSAEFFILEKQDDNIYKYKIQDSRGEE</sequence>
<dbReference type="EMBL" id="CP066744">
    <property type="protein sequence ID" value="QQK07617.1"/>
    <property type="molecule type" value="Genomic_DNA"/>
</dbReference>
<evidence type="ECO:0000313" key="2">
    <source>
        <dbReference type="Proteomes" id="UP000595814"/>
    </source>
</evidence>
<dbReference type="Proteomes" id="UP000595814">
    <property type="component" value="Chromosome"/>
</dbReference>
<organism evidence="1 2">
    <name type="scientific">Miniphocaeibacter halophilus</name>
    <dbReference type="NCBI Taxonomy" id="2931922"/>
    <lineage>
        <taxon>Bacteria</taxon>
        <taxon>Bacillati</taxon>
        <taxon>Bacillota</taxon>
        <taxon>Tissierellia</taxon>
        <taxon>Tissierellales</taxon>
        <taxon>Peptoniphilaceae</taxon>
        <taxon>Miniphocaeibacter</taxon>
    </lineage>
</organism>
<gene>
    <name evidence="1" type="ORF">JFY71_10030</name>
</gene>
<reference evidence="1 2" key="1">
    <citation type="journal article" date="2022" name="Int. J. Syst. Evol. Microbiol.">
        <title>Miniphocaeibacter halophilus sp. nov., an ammonium-tolerant acetate-producing bacterium isolated from a biogas system.</title>
        <authorList>
            <person name="Schnurer A."/>
            <person name="Singh A."/>
            <person name="Bi S."/>
            <person name="Qiao W."/>
            <person name="Westerholm M."/>
        </authorList>
    </citation>
    <scope>NUCLEOTIDE SEQUENCE [LARGE SCALE GENOMIC DNA]</scope>
    <source>
        <strain evidence="1 2">AMB_01</strain>
    </source>
</reference>
<proteinExistence type="predicted"/>
<protein>
    <submittedName>
        <fullName evidence="1">Uncharacterized protein</fullName>
    </submittedName>
</protein>
<evidence type="ECO:0000313" key="1">
    <source>
        <dbReference type="EMBL" id="QQK07617.1"/>
    </source>
</evidence>
<name>A0AC61MPX1_9FIRM</name>
<keyword evidence="2" id="KW-1185">Reference proteome</keyword>